<dbReference type="OrthoDB" id="7667520at2759"/>
<gene>
    <name evidence="1" type="ORF">RF55_16568</name>
</gene>
<name>A0A0J7K3W4_LASNI</name>
<accession>A0A0J7K3W4</accession>
<evidence type="ECO:0000313" key="1">
    <source>
        <dbReference type="EMBL" id="KMQ85093.1"/>
    </source>
</evidence>
<dbReference type="PANTHER" id="PTHR46113:SF1">
    <property type="entry name" value="PEPTIDASE M17 LEUCYL AMINOPEPTIDASE N-TERMINAL DOMAIN-CONTAINING PROTEIN"/>
    <property type="match status" value="1"/>
</dbReference>
<dbReference type="PaxDb" id="67767-A0A0J7K3W4"/>
<dbReference type="EMBL" id="LBMM01014657">
    <property type="protein sequence ID" value="KMQ85093.1"/>
    <property type="molecule type" value="Genomic_DNA"/>
</dbReference>
<dbReference type="AlphaFoldDB" id="A0A0J7K3W4"/>
<keyword evidence="2" id="KW-1185">Reference proteome</keyword>
<sequence>MVEALKDKEKNAESIYRSIKIDVPKIIERGLEGMISKETANFFEKLEIDVNWLNINLPLWTKNTEYLEGQKIVRSLQVVNDVAERGISLIPEYANLLTKDENLKECVLQVVSEYRKLYPDARKSTIMAAVENF</sequence>
<protein>
    <submittedName>
        <fullName evidence="1">Uncharacterized protein</fullName>
    </submittedName>
</protein>
<reference evidence="1 2" key="1">
    <citation type="submission" date="2015-04" db="EMBL/GenBank/DDBJ databases">
        <title>Lasius niger genome sequencing.</title>
        <authorList>
            <person name="Konorov E.A."/>
            <person name="Nikitin M.A."/>
            <person name="Kirill M.V."/>
            <person name="Chang P."/>
        </authorList>
    </citation>
    <scope>NUCLEOTIDE SEQUENCE [LARGE SCALE GENOMIC DNA]</scope>
    <source>
        <tissue evidence="1">Whole</tissue>
    </source>
</reference>
<dbReference type="PANTHER" id="PTHR46113">
    <property type="entry name" value="SNAC DOMAIN-CONTAINING PROTEIN"/>
    <property type="match status" value="1"/>
</dbReference>
<organism evidence="1 2">
    <name type="scientific">Lasius niger</name>
    <name type="common">Black garden ant</name>
    <dbReference type="NCBI Taxonomy" id="67767"/>
    <lineage>
        <taxon>Eukaryota</taxon>
        <taxon>Metazoa</taxon>
        <taxon>Ecdysozoa</taxon>
        <taxon>Arthropoda</taxon>
        <taxon>Hexapoda</taxon>
        <taxon>Insecta</taxon>
        <taxon>Pterygota</taxon>
        <taxon>Neoptera</taxon>
        <taxon>Endopterygota</taxon>
        <taxon>Hymenoptera</taxon>
        <taxon>Apocrita</taxon>
        <taxon>Aculeata</taxon>
        <taxon>Formicoidea</taxon>
        <taxon>Formicidae</taxon>
        <taxon>Formicinae</taxon>
        <taxon>Lasius</taxon>
        <taxon>Lasius</taxon>
    </lineage>
</organism>
<proteinExistence type="predicted"/>
<dbReference type="Proteomes" id="UP000036403">
    <property type="component" value="Unassembled WGS sequence"/>
</dbReference>
<comment type="caution">
    <text evidence="1">The sequence shown here is derived from an EMBL/GenBank/DDBJ whole genome shotgun (WGS) entry which is preliminary data.</text>
</comment>
<evidence type="ECO:0000313" key="2">
    <source>
        <dbReference type="Proteomes" id="UP000036403"/>
    </source>
</evidence>